<evidence type="ECO:0000256" key="1">
    <source>
        <dbReference type="SAM" id="MobiDB-lite"/>
    </source>
</evidence>
<feature type="region of interest" description="Disordered" evidence="1">
    <location>
        <begin position="326"/>
        <end position="539"/>
    </location>
</feature>
<organism evidence="2">
    <name type="scientific">Prosthecochloris aestuarii</name>
    <dbReference type="NCBI Taxonomy" id="1102"/>
    <lineage>
        <taxon>Bacteria</taxon>
        <taxon>Pseudomonadati</taxon>
        <taxon>Chlorobiota</taxon>
        <taxon>Chlorobiia</taxon>
        <taxon>Chlorobiales</taxon>
        <taxon>Chlorobiaceae</taxon>
        <taxon>Prosthecochloris</taxon>
    </lineage>
</organism>
<feature type="compositionally biased region" description="Polar residues" evidence="1">
    <location>
        <begin position="209"/>
        <end position="224"/>
    </location>
</feature>
<feature type="region of interest" description="Disordered" evidence="1">
    <location>
        <begin position="205"/>
        <end position="224"/>
    </location>
</feature>
<dbReference type="AlphaFoldDB" id="A0A831SPY0"/>
<reference evidence="2" key="1">
    <citation type="journal article" date="2020" name="mSystems">
        <title>Genome- and Community-Level Interaction Insights into Carbon Utilization and Element Cycling Functions of Hydrothermarchaeota in Hydrothermal Sediment.</title>
        <authorList>
            <person name="Zhou Z."/>
            <person name="Liu Y."/>
            <person name="Xu W."/>
            <person name="Pan J."/>
            <person name="Luo Z.H."/>
            <person name="Li M."/>
        </authorList>
    </citation>
    <scope>NUCLEOTIDE SEQUENCE [LARGE SCALE GENOMIC DNA]</scope>
    <source>
        <strain evidence="2">SpSt-1181</strain>
    </source>
</reference>
<name>A0A831SPY0_PROAE</name>
<dbReference type="Proteomes" id="UP000886335">
    <property type="component" value="Unassembled WGS sequence"/>
</dbReference>
<feature type="compositionally biased region" description="Low complexity" evidence="1">
    <location>
        <begin position="472"/>
        <end position="482"/>
    </location>
</feature>
<feature type="compositionally biased region" description="Low complexity" evidence="1">
    <location>
        <begin position="337"/>
        <end position="351"/>
    </location>
</feature>
<comment type="caution">
    <text evidence="2">The sequence shown here is derived from an EMBL/GenBank/DDBJ whole genome shotgun (WGS) entry which is preliminary data.</text>
</comment>
<sequence>MANISTYVSGHTEINDVSEFFQKQLLQAGERPIAFFDGVFYESHQERVGNILYQDYLIYSDRAVYLWARGTTKDYLDRFPLGAVTINSRNKDNDFATLNLRIRREQKEPVYVIFDMVEIDEAERISTLHTIIESTIETFLGSNYRQELPDDVAAKIFESARSTCPPRSLDLQFSASPPAPDSRIGYGQDLLEQYKASIGYGSAAGASQPGYQQAQGSAGGHSSQETLKNLEGVLSSDPEALKRVASNLKDMIGEAPFKFRDQVMKDLQHVPNDVATVLKAVNELITNISDNPQAEKFVMNAIQTAVRNDGIIGSFSKLLKMGSAFGPMGKKPQAQDSRSGSSASSGSTSQGMQEDATPAEPGGVRRKKIRITSEDASSGGQGNTGESAPAQRSRDLDDEPGVQRKKIRVKVDDSVRNPLTAGPDPEPEPEPEHLPAEPVRPKKLRVKVEESEPAIRVDEEELASALKEADDSGVSGSSAESGSGQGAPGERQVRPVYKTVESDVSGASERAGKTEPGSGDETGGETPEKKQVIKVKSSQ</sequence>
<evidence type="ECO:0000313" key="2">
    <source>
        <dbReference type="EMBL" id="HED30749.1"/>
    </source>
</evidence>
<accession>A0A831SPY0</accession>
<gene>
    <name evidence="2" type="ORF">ENN50_03465</name>
</gene>
<proteinExistence type="predicted"/>
<protein>
    <submittedName>
        <fullName evidence="2">Uncharacterized protein</fullName>
    </submittedName>
</protein>
<feature type="compositionally biased region" description="Basic and acidic residues" evidence="1">
    <location>
        <begin position="446"/>
        <end position="457"/>
    </location>
</feature>
<dbReference type="EMBL" id="DSBW01000077">
    <property type="protein sequence ID" value="HED30749.1"/>
    <property type="molecule type" value="Genomic_DNA"/>
</dbReference>